<evidence type="ECO:0000256" key="3">
    <source>
        <dbReference type="ARBA" id="ARBA00022692"/>
    </source>
</evidence>
<evidence type="ECO:0000313" key="8">
    <source>
        <dbReference type="EMBL" id="VYS80774.1"/>
    </source>
</evidence>
<evidence type="ECO:0000256" key="7">
    <source>
        <dbReference type="SAM" id="Phobius"/>
    </source>
</evidence>
<dbReference type="InterPro" id="IPR022791">
    <property type="entry name" value="L-PG_synthase/AglD"/>
</dbReference>
<dbReference type="GO" id="GO:0005886">
    <property type="term" value="C:plasma membrane"/>
    <property type="evidence" value="ECO:0007669"/>
    <property type="project" value="UniProtKB-SubCell"/>
</dbReference>
<dbReference type="PANTHER" id="PTHR39087:SF2">
    <property type="entry name" value="UPF0104 MEMBRANE PROTEIN MJ1595"/>
    <property type="match status" value="1"/>
</dbReference>
<name>A0A6N2RJG6_9ACTO</name>
<feature type="transmembrane region" description="Helical" evidence="7">
    <location>
        <begin position="213"/>
        <end position="231"/>
    </location>
</feature>
<feature type="transmembrane region" description="Helical" evidence="7">
    <location>
        <begin position="575"/>
        <end position="595"/>
    </location>
</feature>
<protein>
    <recommendedName>
        <fullName evidence="9">TIGR00374 family protein</fullName>
    </recommendedName>
</protein>
<keyword evidence="5 7" id="KW-0472">Membrane</keyword>
<evidence type="ECO:0008006" key="9">
    <source>
        <dbReference type="Google" id="ProtNLM"/>
    </source>
</evidence>
<evidence type="ECO:0000256" key="2">
    <source>
        <dbReference type="ARBA" id="ARBA00022475"/>
    </source>
</evidence>
<dbReference type="PANTHER" id="PTHR39087">
    <property type="entry name" value="UPF0104 MEMBRANE PROTEIN MJ1595"/>
    <property type="match status" value="1"/>
</dbReference>
<evidence type="ECO:0000256" key="5">
    <source>
        <dbReference type="ARBA" id="ARBA00023136"/>
    </source>
</evidence>
<feature type="transmembrane region" description="Helical" evidence="7">
    <location>
        <begin position="140"/>
        <end position="162"/>
    </location>
</feature>
<reference evidence="8" key="1">
    <citation type="submission" date="2019-11" db="EMBL/GenBank/DDBJ databases">
        <authorList>
            <person name="Feng L."/>
        </authorList>
    </citation>
    <scope>NUCLEOTIDE SEQUENCE</scope>
    <source>
        <strain evidence="8">AodontolyticusLFYP35</strain>
    </source>
</reference>
<feature type="transmembrane region" description="Helical" evidence="7">
    <location>
        <begin position="714"/>
        <end position="734"/>
    </location>
</feature>
<feature type="transmembrane region" description="Helical" evidence="7">
    <location>
        <begin position="607"/>
        <end position="629"/>
    </location>
</feature>
<feature type="transmembrane region" description="Helical" evidence="7">
    <location>
        <begin position="67"/>
        <end position="87"/>
    </location>
</feature>
<dbReference type="EMBL" id="CACRSM010000002">
    <property type="protein sequence ID" value="VYS80774.1"/>
    <property type="molecule type" value="Genomic_DNA"/>
</dbReference>
<keyword evidence="4 7" id="KW-1133">Transmembrane helix</keyword>
<feature type="compositionally biased region" description="Polar residues" evidence="6">
    <location>
        <begin position="1"/>
        <end position="21"/>
    </location>
</feature>
<evidence type="ECO:0000256" key="1">
    <source>
        <dbReference type="ARBA" id="ARBA00004651"/>
    </source>
</evidence>
<gene>
    <name evidence="8" type="ORF">AOLFYP35_00379</name>
</gene>
<feature type="region of interest" description="Disordered" evidence="6">
    <location>
        <begin position="1"/>
        <end position="46"/>
    </location>
</feature>
<organism evidence="8">
    <name type="scientific">Schaalia odontolytica</name>
    <dbReference type="NCBI Taxonomy" id="1660"/>
    <lineage>
        <taxon>Bacteria</taxon>
        <taxon>Bacillati</taxon>
        <taxon>Actinomycetota</taxon>
        <taxon>Actinomycetes</taxon>
        <taxon>Actinomycetales</taxon>
        <taxon>Actinomycetaceae</taxon>
        <taxon>Schaalia</taxon>
    </lineage>
</organism>
<dbReference type="InterPro" id="IPR011009">
    <property type="entry name" value="Kinase-like_dom_sf"/>
</dbReference>
<feature type="transmembrane region" description="Helical" evidence="7">
    <location>
        <begin position="766"/>
        <end position="788"/>
    </location>
</feature>
<keyword evidence="3 7" id="KW-0812">Transmembrane</keyword>
<comment type="subcellular location">
    <subcellularLocation>
        <location evidence="1">Cell membrane</location>
        <topology evidence="1">Multi-pass membrane protein</topology>
    </subcellularLocation>
</comment>
<evidence type="ECO:0000256" key="6">
    <source>
        <dbReference type="SAM" id="MobiDB-lite"/>
    </source>
</evidence>
<evidence type="ECO:0000256" key="4">
    <source>
        <dbReference type="ARBA" id="ARBA00022989"/>
    </source>
</evidence>
<dbReference type="AlphaFoldDB" id="A0A6N2RJG6"/>
<accession>A0A6N2RJG6</accession>
<feature type="transmembrane region" description="Helical" evidence="7">
    <location>
        <begin position="690"/>
        <end position="708"/>
    </location>
</feature>
<keyword evidence="2" id="KW-1003">Cell membrane</keyword>
<feature type="transmembrane region" description="Helical" evidence="7">
    <location>
        <begin position="182"/>
        <end position="201"/>
    </location>
</feature>
<dbReference type="Pfam" id="PF03706">
    <property type="entry name" value="LPG_synthase_TM"/>
    <property type="match status" value="1"/>
</dbReference>
<proteinExistence type="predicted"/>
<sequence length="873" mass="93765">MENSEELVTSDITEAPTTSVEPQVDPAETEFEDAPESTAPTSSRSRLPEPVFFADRLLSRRRRRADLYEAIMCLVGIVLVWGLGFVASSTTEGVAQDVLRVTVIRDLLLMPLSLLEGLTILVTPIAVIGMLLLRRQVSTAIEALATSMIAGVTSYVILLGLRQLPETITGPLRVTNVENGQTASHIAINLVAIALIALFTAAGESEALRSVRWSYWALGIIIVIWVLRGQLTLPSALISVLLGRTFGVSSRFFLGFQDRSASGGQIVKALLSIRIIPSRVIRTDLLPAGVTLDTWTVSETPHGHFRMETTEADSAEYTIARRPPVDGNRHYQVWDTYGVPYEITILDPGRGMAGTLLEVWNNVRLRGISRWVSPSVKAAAERSMLTAISAKRSGVHLPEPMGIAQAGDSIMTAMRALPPTASLKDLADTDALSDDILDQAWKQLLLAHSHAISHRHIAPSSVVLDQSSEVWLIHWDEGEVATTELNQRIDIAQLLTLLAIYAGPERALASARRNLSEAELVACAPVLQKPVLPSEVSSTLRRSDLLDRLREAIVADTPQESVQPANLQRFAPRTMITFGVLAVAVVVLMGSLNFSDIVAAVKQASPIWIAVAFAFAATTWVGGAVPLVAFSQEKVKFGDAILAQIAASIITLVAPAGIGPAALNLRFLTKQKMSTAAAVTTVTLQQISQFLVTVSLLVIVLFFSGSSLSVSLPYGAIIAGTAVVAVIVIVCISIPKIRKFIWSKIEPTWKQVYPRLLWVAGQPQRLLAVLGGNLLMNIGFVGAFWASLTAMGGSLNLVTLSITYLASNSLGSVVPSPGGIGPVEAALTGGLQVAGIAVSTALPTAIIYRLVTFYGRAPFGWVALKIMQKRNLI</sequence>
<feature type="transmembrane region" description="Helical" evidence="7">
    <location>
        <begin position="641"/>
        <end position="663"/>
    </location>
</feature>
<feature type="transmembrane region" description="Helical" evidence="7">
    <location>
        <begin position="107"/>
        <end position="133"/>
    </location>
</feature>
<dbReference type="SUPFAM" id="SSF56112">
    <property type="entry name" value="Protein kinase-like (PK-like)"/>
    <property type="match status" value="1"/>
</dbReference>